<keyword evidence="2" id="KW-1133">Transmembrane helix</keyword>
<evidence type="ECO:0000256" key="1">
    <source>
        <dbReference type="SAM" id="MobiDB-lite"/>
    </source>
</evidence>
<dbReference type="InParanoid" id="A0A1X2H6U9"/>
<dbReference type="AlphaFoldDB" id="A0A1X2H6U9"/>
<dbReference type="Proteomes" id="UP000242180">
    <property type="component" value="Unassembled WGS sequence"/>
</dbReference>
<evidence type="ECO:0008006" key="5">
    <source>
        <dbReference type="Google" id="ProtNLM"/>
    </source>
</evidence>
<feature type="region of interest" description="Disordered" evidence="1">
    <location>
        <begin position="43"/>
        <end position="74"/>
    </location>
</feature>
<feature type="region of interest" description="Disordered" evidence="1">
    <location>
        <begin position="1"/>
        <end position="23"/>
    </location>
</feature>
<accession>A0A1X2H6U9</accession>
<name>A0A1X2H6U9_SYNRA</name>
<gene>
    <name evidence="3" type="ORF">BCR43DRAFT_496016</name>
</gene>
<comment type="caution">
    <text evidence="3">The sequence shown here is derived from an EMBL/GenBank/DDBJ whole genome shotgun (WGS) entry which is preliminary data.</text>
</comment>
<dbReference type="OrthoDB" id="2279769at2759"/>
<evidence type="ECO:0000256" key="2">
    <source>
        <dbReference type="SAM" id="Phobius"/>
    </source>
</evidence>
<keyword evidence="2" id="KW-0812">Transmembrane</keyword>
<proteinExistence type="predicted"/>
<feature type="transmembrane region" description="Helical" evidence="2">
    <location>
        <begin position="145"/>
        <end position="168"/>
    </location>
</feature>
<keyword evidence="4" id="KW-1185">Reference proteome</keyword>
<evidence type="ECO:0000313" key="3">
    <source>
        <dbReference type="EMBL" id="ORY94184.1"/>
    </source>
</evidence>
<evidence type="ECO:0000313" key="4">
    <source>
        <dbReference type="Proteomes" id="UP000242180"/>
    </source>
</evidence>
<reference evidence="3 4" key="1">
    <citation type="submission" date="2016-07" db="EMBL/GenBank/DDBJ databases">
        <title>Pervasive Adenine N6-methylation of Active Genes in Fungi.</title>
        <authorList>
            <consortium name="DOE Joint Genome Institute"/>
            <person name="Mondo S.J."/>
            <person name="Dannebaum R.O."/>
            <person name="Kuo R.C."/>
            <person name="Labutti K."/>
            <person name="Haridas S."/>
            <person name="Kuo A."/>
            <person name="Salamov A."/>
            <person name="Ahrendt S.R."/>
            <person name="Lipzen A."/>
            <person name="Sullivan W."/>
            <person name="Andreopoulos W.B."/>
            <person name="Clum A."/>
            <person name="Lindquist E."/>
            <person name="Daum C."/>
            <person name="Ramamoorthy G.K."/>
            <person name="Gryganskyi A."/>
            <person name="Culley D."/>
            <person name="Magnuson J.K."/>
            <person name="James T.Y."/>
            <person name="O'Malley M.A."/>
            <person name="Stajich J.E."/>
            <person name="Spatafora J.W."/>
            <person name="Visel A."/>
            <person name="Grigoriev I.V."/>
        </authorList>
    </citation>
    <scope>NUCLEOTIDE SEQUENCE [LARGE SCALE GENOMIC DNA]</scope>
    <source>
        <strain evidence="3 4">NRRL 2496</strain>
    </source>
</reference>
<sequence>MAKPTHDDDPLAQPSDAKKKKTFSMPQFPCAARLSLHQHLDHPYHQRHSGPYILPRPSSRIHPLQDASSRQQQRSTLLSVLSSPSKISRTTTQHYILTPPSYYQLSPTKEQQAFVFDSPQDAKKADFGAFAQKRRPSRRGVCNTMTILLVVAVVLFLFAGYPLTLYILQQVKHHH</sequence>
<organism evidence="3 4">
    <name type="scientific">Syncephalastrum racemosum</name>
    <name type="common">Filamentous fungus</name>
    <dbReference type="NCBI Taxonomy" id="13706"/>
    <lineage>
        <taxon>Eukaryota</taxon>
        <taxon>Fungi</taxon>
        <taxon>Fungi incertae sedis</taxon>
        <taxon>Mucoromycota</taxon>
        <taxon>Mucoromycotina</taxon>
        <taxon>Mucoromycetes</taxon>
        <taxon>Mucorales</taxon>
        <taxon>Syncephalastraceae</taxon>
        <taxon>Syncephalastrum</taxon>
    </lineage>
</organism>
<keyword evidence="2" id="KW-0472">Membrane</keyword>
<dbReference type="EMBL" id="MCGN01000008">
    <property type="protein sequence ID" value="ORY94184.1"/>
    <property type="molecule type" value="Genomic_DNA"/>
</dbReference>
<protein>
    <recommendedName>
        <fullName evidence="5">Transmembrane protein</fullName>
    </recommendedName>
</protein>